<dbReference type="AlphaFoldDB" id="A0A4U5PBP9"/>
<reference evidence="1 2" key="1">
    <citation type="journal article" date="2015" name="Genome Biol.">
        <title>Comparative genomics of Steinernema reveals deeply conserved gene regulatory networks.</title>
        <authorList>
            <person name="Dillman A.R."/>
            <person name="Macchietto M."/>
            <person name="Porter C.F."/>
            <person name="Rogers A."/>
            <person name="Williams B."/>
            <person name="Antoshechkin I."/>
            <person name="Lee M.M."/>
            <person name="Goodwin Z."/>
            <person name="Lu X."/>
            <person name="Lewis E.E."/>
            <person name="Goodrich-Blair H."/>
            <person name="Stock S.P."/>
            <person name="Adams B.J."/>
            <person name="Sternberg P.W."/>
            <person name="Mortazavi A."/>
        </authorList>
    </citation>
    <scope>NUCLEOTIDE SEQUENCE [LARGE SCALE GENOMIC DNA]</scope>
    <source>
        <strain evidence="1 2">ALL</strain>
    </source>
</reference>
<evidence type="ECO:0000313" key="1">
    <source>
        <dbReference type="EMBL" id="TKR93696.1"/>
    </source>
</evidence>
<sequence length="97" mass="11060">MVPVPKVMSKSFCFRSSRRPLTVSTFASQLNHRFPINSKYTLMSLSRYPESICSSKTSPRNFYHITTDPLLSSAPTIHLLQSLVACNTFNEFSVKHF</sequence>
<gene>
    <name evidence="1" type="ORF">L596_008106</name>
</gene>
<reference evidence="1 2" key="2">
    <citation type="journal article" date="2019" name="G3 (Bethesda)">
        <title>Hybrid Assembly of the Genome of the Entomopathogenic Nematode Steinernema carpocapsae Identifies the X-Chromosome.</title>
        <authorList>
            <person name="Serra L."/>
            <person name="Macchietto M."/>
            <person name="Macias-Munoz A."/>
            <person name="McGill C.J."/>
            <person name="Rodriguez I.M."/>
            <person name="Rodriguez B."/>
            <person name="Murad R."/>
            <person name="Mortazavi A."/>
        </authorList>
    </citation>
    <scope>NUCLEOTIDE SEQUENCE [LARGE SCALE GENOMIC DNA]</scope>
    <source>
        <strain evidence="1 2">ALL</strain>
    </source>
</reference>
<comment type="caution">
    <text evidence="1">The sequence shown here is derived from an EMBL/GenBank/DDBJ whole genome shotgun (WGS) entry which is preliminary data.</text>
</comment>
<name>A0A4U5PBP9_STECR</name>
<dbReference type="EMBL" id="AZBU02000002">
    <property type="protein sequence ID" value="TKR93696.1"/>
    <property type="molecule type" value="Genomic_DNA"/>
</dbReference>
<organism evidence="1 2">
    <name type="scientific">Steinernema carpocapsae</name>
    <name type="common">Entomopathogenic nematode</name>
    <dbReference type="NCBI Taxonomy" id="34508"/>
    <lineage>
        <taxon>Eukaryota</taxon>
        <taxon>Metazoa</taxon>
        <taxon>Ecdysozoa</taxon>
        <taxon>Nematoda</taxon>
        <taxon>Chromadorea</taxon>
        <taxon>Rhabditida</taxon>
        <taxon>Tylenchina</taxon>
        <taxon>Panagrolaimomorpha</taxon>
        <taxon>Strongyloidoidea</taxon>
        <taxon>Steinernematidae</taxon>
        <taxon>Steinernema</taxon>
    </lineage>
</organism>
<protein>
    <submittedName>
        <fullName evidence="1">Uncharacterized protein</fullName>
    </submittedName>
</protein>
<proteinExistence type="predicted"/>
<keyword evidence="2" id="KW-1185">Reference proteome</keyword>
<dbReference type="Proteomes" id="UP000298663">
    <property type="component" value="Unassembled WGS sequence"/>
</dbReference>
<evidence type="ECO:0000313" key="2">
    <source>
        <dbReference type="Proteomes" id="UP000298663"/>
    </source>
</evidence>
<accession>A0A4U5PBP9</accession>